<keyword evidence="2" id="KW-1133">Transmembrane helix</keyword>
<evidence type="ECO:0000256" key="2">
    <source>
        <dbReference type="SAM" id="Phobius"/>
    </source>
</evidence>
<accession>A0A3S8UWS8</accession>
<organism evidence="3">
    <name type="scientific">Megavirus baoshan</name>
    <dbReference type="NCBI Taxonomy" id="2496520"/>
    <lineage>
        <taxon>Viruses</taxon>
        <taxon>Varidnaviria</taxon>
        <taxon>Bamfordvirae</taxon>
        <taxon>Nucleocytoviricota</taxon>
        <taxon>Megaviricetes</taxon>
        <taxon>Imitervirales</taxon>
        <taxon>Mimiviridae</taxon>
        <taxon>Megamimivirinae</taxon>
        <taxon>Megavirus</taxon>
        <taxon>Megavirus baoshanense</taxon>
    </lineage>
</organism>
<dbReference type="GeneID" id="80526081"/>
<feature type="region of interest" description="Disordered" evidence="1">
    <location>
        <begin position="54"/>
        <end position="85"/>
    </location>
</feature>
<feature type="transmembrane region" description="Helical" evidence="2">
    <location>
        <begin position="6"/>
        <end position="22"/>
    </location>
</feature>
<keyword evidence="2" id="KW-0812">Transmembrane</keyword>
<proteinExistence type="predicted"/>
<dbReference type="KEGG" id="vg:80526081"/>
<reference evidence="3" key="1">
    <citation type="submission" date="2018-03" db="EMBL/GenBank/DDBJ databases">
        <title>Draft genome sequences of Megaviruse, new member of the family Mimiviridae isolated from water in Shanghai, China.</title>
        <authorList>
            <person name="Xia Y."/>
        </authorList>
    </citation>
    <scope>NUCLEOTIDE SEQUENCE</scope>
    <source>
        <strain evidence="3">SH</strain>
    </source>
</reference>
<dbReference type="RefSeq" id="YP_010788786.1">
    <property type="nucleotide sequence ID" value="NC_075367.1"/>
</dbReference>
<evidence type="ECO:0000313" key="3">
    <source>
        <dbReference type="EMBL" id="AZL89286.1"/>
    </source>
</evidence>
<evidence type="ECO:0000256" key="1">
    <source>
        <dbReference type="SAM" id="MobiDB-lite"/>
    </source>
</evidence>
<name>A0A3S8UWS8_9VIRU</name>
<feature type="compositionally biased region" description="Basic and acidic residues" evidence="1">
    <location>
        <begin position="56"/>
        <end position="68"/>
    </location>
</feature>
<dbReference type="EMBL" id="MH046811">
    <property type="protein sequence ID" value="AZL89286.1"/>
    <property type="molecule type" value="Genomic_DNA"/>
</dbReference>
<keyword evidence="2" id="KW-0472">Membrane</keyword>
<protein>
    <submittedName>
        <fullName evidence="3">Uncharacterized protein</fullName>
    </submittedName>
</protein>
<sequence>MTFNNSAIIIVIVVAFAFYLIYSQNNQPKYIQPPQQISNFKSNIDSQSCASCSKNNDYKNHDQHRNQENSRNYDNYSDKPNPRLNHQYLPQQAIQYPPQTTNIMIENETDPYSDPIKKQDLYSINDPLTYPQLRLPREVLDKYNEYYEKNGSYPPFGQSTKPLFDNPILNGILIKQVDENEPFVDDVPGSVPLFRVKSSKNTNRFFYYILDQRYLSKVELKIPLDNIKINGVRYNNADFYGIPELYDGDMIESIPIYPSSKFRIQLYKTYHFP</sequence>